<reference evidence="2 3" key="1">
    <citation type="journal article" date="2015" name="Nature">
        <title>rRNA introns, odd ribosomes, and small enigmatic genomes across a large radiation of phyla.</title>
        <authorList>
            <person name="Brown C.T."/>
            <person name="Hug L.A."/>
            <person name="Thomas B.C."/>
            <person name="Sharon I."/>
            <person name="Castelle C.J."/>
            <person name="Singh A."/>
            <person name="Wilkins M.J."/>
            <person name="Williams K.H."/>
            <person name="Banfield J.F."/>
        </authorList>
    </citation>
    <scope>NUCLEOTIDE SEQUENCE [LARGE SCALE GENOMIC DNA]</scope>
</reference>
<dbReference type="STRING" id="1618358.UX80_C0003G0044"/>
<protein>
    <submittedName>
        <fullName evidence="2">Uncharacterized protein</fullName>
    </submittedName>
</protein>
<evidence type="ECO:0000313" key="2">
    <source>
        <dbReference type="EMBL" id="KKU58389.1"/>
    </source>
</evidence>
<accession>A0A0G1RM15</accession>
<feature type="region of interest" description="Disordered" evidence="1">
    <location>
        <begin position="32"/>
        <end position="51"/>
    </location>
</feature>
<evidence type="ECO:0000313" key="3">
    <source>
        <dbReference type="Proteomes" id="UP000034307"/>
    </source>
</evidence>
<feature type="compositionally biased region" description="Basic and acidic residues" evidence="1">
    <location>
        <begin position="68"/>
        <end position="105"/>
    </location>
</feature>
<comment type="caution">
    <text evidence="2">The sequence shown here is derived from an EMBL/GenBank/DDBJ whole genome shotgun (WGS) entry which is preliminary data.</text>
</comment>
<name>A0A0G1RM15_9BACT</name>
<dbReference type="EMBL" id="LCNO01000003">
    <property type="protein sequence ID" value="KKU58389.1"/>
    <property type="molecule type" value="Genomic_DNA"/>
</dbReference>
<feature type="compositionally biased region" description="Basic and acidic residues" evidence="1">
    <location>
        <begin position="115"/>
        <end position="125"/>
    </location>
</feature>
<dbReference type="AlphaFoldDB" id="A0A0G1RM15"/>
<feature type="region of interest" description="Disordered" evidence="1">
    <location>
        <begin position="66"/>
        <end position="125"/>
    </location>
</feature>
<proteinExistence type="predicted"/>
<organism evidence="2 3">
    <name type="scientific">Candidatus Amesbacteria bacterium GW2011_GWA2_47_11b</name>
    <dbReference type="NCBI Taxonomy" id="1618358"/>
    <lineage>
        <taxon>Bacteria</taxon>
        <taxon>Candidatus Amesiibacteriota</taxon>
    </lineage>
</organism>
<evidence type="ECO:0000256" key="1">
    <source>
        <dbReference type="SAM" id="MobiDB-lite"/>
    </source>
</evidence>
<gene>
    <name evidence="2" type="ORF">UX80_C0003G0044</name>
</gene>
<sequence>MEKMEKGVAAAAKPVVKTAEEMFKDAVQSLTGNYGKPIEQSGQPEQIKQDEAKRLQVARARLAQINKEIVEARKKREERESRRVEEPEKKQEQKKVVEKKEKESVLAKMIKSRQGSKEAMQRASG</sequence>
<dbReference type="Proteomes" id="UP000034307">
    <property type="component" value="Unassembled WGS sequence"/>
</dbReference>